<reference evidence="1" key="1">
    <citation type="submission" date="2014-09" db="EMBL/GenBank/DDBJ databases">
        <authorList>
            <person name="Magalhaes I.L.F."/>
            <person name="Oliveira U."/>
            <person name="Santos F.R."/>
            <person name="Vidigal T.H.D.A."/>
            <person name="Brescovit A.D."/>
            <person name="Santos A.J."/>
        </authorList>
    </citation>
    <scope>NUCLEOTIDE SEQUENCE</scope>
    <source>
        <tissue evidence="1">Shoot tissue taken approximately 20 cm above the soil surface</tissue>
    </source>
</reference>
<accession>A0A0A8YRT7</accession>
<dbReference type="AlphaFoldDB" id="A0A0A8YRT7"/>
<organism evidence="1">
    <name type="scientific">Arundo donax</name>
    <name type="common">Giant reed</name>
    <name type="synonym">Donax arundinaceus</name>
    <dbReference type="NCBI Taxonomy" id="35708"/>
    <lineage>
        <taxon>Eukaryota</taxon>
        <taxon>Viridiplantae</taxon>
        <taxon>Streptophyta</taxon>
        <taxon>Embryophyta</taxon>
        <taxon>Tracheophyta</taxon>
        <taxon>Spermatophyta</taxon>
        <taxon>Magnoliopsida</taxon>
        <taxon>Liliopsida</taxon>
        <taxon>Poales</taxon>
        <taxon>Poaceae</taxon>
        <taxon>PACMAD clade</taxon>
        <taxon>Arundinoideae</taxon>
        <taxon>Arundineae</taxon>
        <taxon>Arundo</taxon>
    </lineage>
</organism>
<evidence type="ECO:0000313" key="1">
    <source>
        <dbReference type="EMBL" id="JAD28438.1"/>
    </source>
</evidence>
<dbReference type="EMBL" id="GBRH01269457">
    <property type="protein sequence ID" value="JAD28438.1"/>
    <property type="molecule type" value="Transcribed_RNA"/>
</dbReference>
<sequence length="23" mass="2574">MPAFPARGEKNHSIILNSSSWCK</sequence>
<protein>
    <submittedName>
        <fullName evidence="1">Uncharacterized protein</fullName>
    </submittedName>
</protein>
<reference evidence="1" key="2">
    <citation type="journal article" date="2015" name="Data Brief">
        <title>Shoot transcriptome of the giant reed, Arundo donax.</title>
        <authorList>
            <person name="Barrero R.A."/>
            <person name="Guerrero F.D."/>
            <person name="Moolhuijzen P."/>
            <person name="Goolsby J.A."/>
            <person name="Tidwell J."/>
            <person name="Bellgard S.E."/>
            <person name="Bellgard M.I."/>
        </authorList>
    </citation>
    <scope>NUCLEOTIDE SEQUENCE</scope>
    <source>
        <tissue evidence="1">Shoot tissue taken approximately 20 cm above the soil surface</tissue>
    </source>
</reference>
<proteinExistence type="predicted"/>
<name>A0A0A8YRT7_ARUDO</name>